<dbReference type="EMBL" id="KQ258405">
    <property type="protein sequence ID" value="KOM27992.1"/>
    <property type="molecule type" value="Genomic_DNA"/>
</dbReference>
<feature type="compositionally biased region" description="Low complexity" evidence="1">
    <location>
        <begin position="1"/>
        <end position="11"/>
    </location>
</feature>
<reference evidence="4" key="1">
    <citation type="journal article" date="2015" name="Proc. Natl. Acad. Sci. U.S.A.">
        <title>Genome sequencing of adzuki bean (Vigna angularis) provides insight into high starch and low fat accumulation and domestication.</title>
        <authorList>
            <person name="Yang K."/>
            <person name="Tian Z."/>
            <person name="Chen C."/>
            <person name="Luo L."/>
            <person name="Zhao B."/>
            <person name="Wang Z."/>
            <person name="Yu L."/>
            <person name="Li Y."/>
            <person name="Sun Y."/>
            <person name="Li W."/>
            <person name="Chen Y."/>
            <person name="Li Y."/>
            <person name="Zhang Y."/>
            <person name="Ai D."/>
            <person name="Zhao J."/>
            <person name="Shang C."/>
            <person name="Ma Y."/>
            <person name="Wu B."/>
            <person name="Wang M."/>
            <person name="Gao L."/>
            <person name="Sun D."/>
            <person name="Zhang P."/>
            <person name="Guo F."/>
            <person name="Wang W."/>
            <person name="Li Y."/>
            <person name="Wang J."/>
            <person name="Varshney R.K."/>
            <person name="Wang J."/>
            <person name="Ling H.Q."/>
            <person name="Wan P."/>
        </authorList>
    </citation>
    <scope>NUCLEOTIDE SEQUENCE</scope>
    <source>
        <strain evidence="4">cv. Jingnong 6</strain>
    </source>
</reference>
<protein>
    <submittedName>
        <fullName evidence="2">Uncharacterized protein</fullName>
    </submittedName>
</protein>
<dbReference type="EMBL" id="CM003379">
    <property type="protein sequence ID" value="KOM53017.1"/>
    <property type="molecule type" value="Genomic_DNA"/>
</dbReference>
<dbReference type="Gramene" id="KOM53017">
    <property type="protein sequence ID" value="KOM53017"/>
    <property type="gene ID" value="LR48_Vigan09g167600"/>
</dbReference>
<evidence type="ECO:0000313" key="4">
    <source>
        <dbReference type="Proteomes" id="UP000053144"/>
    </source>
</evidence>
<name>A0A0L9TBV6_PHAAN</name>
<accession>A0A0L9TBV6</accession>
<reference evidence="2" key="2">
    <citation type="submission" date="2015-02" db="EMBL/GenBank/DDBJ databases">
        <authorList>
            <person name="Chooi Y.-H."/>
        </authorList>
    </citation>
    <scope>NUCLEOTIDE SEQUENCE</scope>
    <source>
        <tissue evidence="2">Seedling</tissue>
    </source>
</reference>
<feature type="region of interest" description="Disordered" evidence="1">
    <location>
        <begin position="1"/>
        <end position="43"/>
    </location>
</feature>
<proteinExistence type="predicted"/>
<dbReference type="Gramene" id="KOM27992">
    <property type="protein sequence ID" value="KOM27992"/>
    <property type="gene ID" value="LR48_Vigan477s001900"/>
</dbReference>
<evidence type="ECO:0000313" key="3">
    <source>
        <dbReference type="EMBL" id="KOM53017.1"/>
    </source>
</evidence>
<dbReference type="AlphaFoldDB" id="A0A0L9TBV6"/>
<gene>
    <name evidence="3" type="ORF">LR48_Vigan09g167600</name>
    <name evidence="2" type="ORF">LR48_Vigan477s001900</name>
</gene>
<evidence type="ECO:0000256" key="1">
    <source>
        <dbReference type="SAM" id="MobiDB-lite"/>
    </source>
</evidence>
<sequence>MFPTDSSGPSSSKEKEKHGHSAAPAYRNSLGGATSPSSKQLKGLTLYKKRPHAHEGVVSSEEIGPNMQRFDSFFLASYTVEELVNVYSNGSGVC</sequence>
<organism evidence="2 4">
    <name type="scientific">Phaseolus angularis</name>
    <name type="common">Azuki bean</name>
    <name type="synonym">Vigna angularis</name>
    <dbReference type="NCBI Taxonomy" id="3914"/>
    <lineage>
        <taxon>Eukaryota</taxon>
        <taxon>Viridiplantae</taxon>
        <taxon>Streptophyta</taxon>
        <taxon>Embryophyta</taxon>
        <taxon>Tracheophyta</taxon>
        <taxon>Spermatophyta</taxon>
        <taxon>Magnoliopsida</taxon>
        <taxon>eudicotyledons</taxon>
        <taxon>Gunneridae</taxon>
        <taxon>Pentapetalae</taxon>
        <taxon>rosids</taxon>
        <taxon>fabids</taxon>
        <taxon>Fabales</taxon>
        <taxon>Fabaceae</taxon>
        <taxon>Papilionoideae</taxon>
        <taxon>50 kb inversion clade</taxon>
        <taxon>NPAAA clade</taxon>
        <taxon>indigoferoid/millettioid clade</taxon>
        <taxon>Phaseoleae</taxon>
        <taxon>Vigna</taxon>
    </lineage>
</organism>
<dbReference type="Proteomes" id="UP000053144">
    <property type="component" value="Chromosome 9"/>
</dbReference>
<feature type="compositionally biased region" description="Polar residues" evidence="1">
    <location>
        <begin position="31"/>
        <end position="40"/>
    </location>
</feature>
<evidence type="ECO:0000313" key="2">
    <source>
        <dbReference type="EMBL" id="KOM27992.1"/>
    </source>
</evidence>